<evidence type="ECO:0000313" key="7">
    <source>
        <dbReference type="Proteomes" id="UP000663829"/>
    </source>
</evidence>
<dbReference type="OrthoDB" id="8954335at2759"/>
<evidence type="ECO:0000259" key="4">
    <source>
        <dbReference type="PROSITE" id="PS51720"/>
    </source>
</evidence>
<keyword evidence="7" id="KW-1185">Reference proteome</keyword>
<evidence type="ECO:0000256" key="2">
    <source>
        <dbReference type="ARBA" id="ARBA00022741"/>
    </source>
</evidence>
<dbReference type="InterPro" id="IPR027417">
    <property type="entry name" value="P-loop_NTPase"/>
</dbReference>
<comment type="similarity">
    <text evidence="1">Belongs to the TRAFAC class TrmE-Era-EngA-EngB-Septin-like GTPase superfamily. AIG1/Toc34/Toc159-like paraseptin GTPase family. IAN subfamily.</text>
</comment>
<dbReference type="FunFam" id="3.40.50.300:FF:000366">
    <property type="entry name" value="GTPase, IMAP family member 2"/>
    <property type="match status" value="1"/>
</dbReference>
<name>A0A815E756_9BILA</name>
<dbReference type="EMBL" id="CAJOBC010040602">
    <property type="protein sequence ID" value="CAF4141994.1"/>
    <property type="molecule type" value="Genomic_DNA"/>
</dbReference>
<organism evidence="5 7">
    <name type="scientific">Didymodactylos carnosus</name>
    <dbReference type="NCBI Taxonomy" id="1234261"/>
    <lineage>
        <taxon>Eukaryota</taxon>
        <taxon>Metazoa</taxon>
        <taxon>Spiralia</taxon>
        <taxon>Gnathifera</taxon>
        <taxon>Rotifera</taxon>
        <taxon>Eurotatoria</taxon>
        <taxon>Bdelloidea</taxon>
        <taxon>Philodinida</taxon>
        <taxon>Philodinidae</taxon>
        <taxon>Didymodactylos</taxon>
    </lineage>
</organism>
<protein>
    <recommendedName>
        <fullName evidence="4">AIG1-type G domain-containing protein</fullName>
    </recommendedName>
</protein>
<accession>A0A815E756</accession>
<dbReference type="GO" id="GO:0005525">
    <property type="term" value="F:GTP binding"/>
    <property type="evidence" value="ECO:0007669"/>
    <property type="project" value="UniProtKB-KW"/>
</dbReference>
<evidence type="ECO:0000256" key="3">
    <source>
        <dbReference type="ARBA" id="ARBA00023134"/>
    </source>
</evidence>
<dbReference type="Pfam" id="PF04548">
    <property type="entry name" value="AIG1"/>
    <property type="match status" value="1"/>
</dbReference>
<dbReference type="PROSITE" id="PS51720">
    <property type="entry name" value="G_AIG1"/>
    <property type="match status" value="1"/>
</dbReference>
<keyword evidence="3" id="KW-0342">GTP-binding</keyword>
<evidence type="ECO:0000313" key="5">
    <source>
        <dbReference type="EMBL" id="CAF1307521.1"/>
    </source>
</evidence>
<dbReference type="PANTHER" id="PTHR10903">
    <property type="entry name" value="GTPASE, IMAP FAMILY MEMBER-RELATED"/>
    <property type="match status" value="1"/>
</dbReference>
<sequence length="274" mass="30691">MKNLSYRHKHYAIKLLDLNTRDGSPTQSVSGAFTGDLRKSSLGNTLLGKKQFKAQKSPKSVTKQCEGGDRIFLNKKLIVVDAPGFLDTDIQEETIKKEISKSYQVAAPGPHVFLLVLNLDRFTEQEKKAIKWLNHIFGPEAVDYCIVIFTGLDTLVEEERTIEQFIGDDPELDSCIKTCGNRYMAINNKATGNDQDVQVKTLLDKISAMVLKNGGQCYTNDGFQEVATEVEKEIQKTNGGFQPIKPDGTINLLPQTEKIVDGFLRRSIGRRDMF</sequence>
<gene>
    <name evidence="5" type="ORF">GPM918_LOCUS28832</name>
    <name evidence="6" type="ORF">SRO942_LOCUS29359</name>
</gene>
<dbReference type="InterPro" id="IPR045058">
    <property type="entry name" value="GIMA/IAN/Toc"/>
</dbReference>
<dbReference type="EMBL" id="CAJNOQ010012765">
    <property type="protein sequence ID" value="CAF1307521.1"/>
    <property type="molecule type" value="Genomic_DNA"/>
</dbReference>
<dbReference type="AlphaFoldDB" id="A0A815E756"/>
<keyword evidence="2" id="KW-0547">Nucleotide-binding</keyword>
<proteinExistence type="inferred from homology"/>
<dbReference type="SUPFAM" id="SSF52540">
    <property type="entry name" value="P-loop containing nucleoside triphosphate hydrolases"/>
    <property type="match status" value="1"/>
</dbReference>
<comment type="caution">
    <text evidence="5">The sequence shown here is derived from an EMBL/GenBank/DDBJ whole genome shotgun (WGS) entry which is preliminary data.</text>
</comment>
<evidence type="ECO:0000313" key="6">
    <source>
        <dbReference type="EMBL" id="CAF4141994.1"/>
    </source>
</evidence>
<dbReference type="PANTHER" id="PTHR10903:SF188">
    <property type="entry name" value="GTPASE IMAP FAMILY MEMBER 2-LIKE-RELATED"/>
    <property type="match status" value="1"/>
</dbReference>
<dbReference type="InterPro" id="IPR006703">
    <property type="entry name" value="G_AIG1"/>
</dbReference>
<dbReference type="Gene3D" id="3.40.50.300">
    <property type="entry name" value="P-loop containing nucleotide triphosphate hydrolases"/>
    <property type="match status" value="1"/>
</dbReference>
<evidence type="ECO:0000256" key="1">
    <source>
        <dbReference type="ARBA" id="ARBA00008535"/>
    </source>
</evidence>
<dbReference type="Proteomes" id="UP000663829">
    <property type="component" value="Unassembled WGS sequence"/>
</dbReference>
<dbReference type="Proteomes" id="UP000681722">
    <property type="component" value="Unassembled WGS sequence"/>
</dbReference>
<reference evidence="5" key="1">
    <citation type="submission" date="2021-02" db="EMBL/GenBank/DDBJ databases">
        <authorList>
            <person name="Nowell W R."/>
        </authorList>
    </citation>
    <scope>NUCLEOTIDE SEQUENCE</scope>
</reference>
<feature type="domain" description="AIG1-type G" evidence="4">
    <location>
        <begin position="24"/>
        <end position="227"/>
    </location>
</feature>